<comment type="caution">
    <text evidence="4">The sequence shown here is derived from an EMBL/GenBank/DDBJ whole genome shotgun (WGS) entry which is preliminary data.</text>
</comment>
<dbReference type="Proteomes" id="UP000078343">
    <property type="component" value="Unassembled WGS sequence"/>
</dbReference>
<evidence type="ECO:0000259" key="3">
    <source>
        <dbReference type="Pfam" id="PF12813"/>
    </source>
</evidence>
<dbReference type="RefSeq" id="XP_018693931.1">
    <property type="nucleotide sequence ID" value="XM_018837078.1"/>
</dbReference>
<feature type="domain" description="Asteroid" evidence="3">
    <location>
        <begin position="161"/>
        <end position="395"/>
    </location>
</feature>
<dbReference type="SUPFAM" id="SSF88723">
    <property type="entry name" value="PIN domain-like"/>
    <property type="match status" value="1"/>
</dbReference>
<dbReference type="Pfam" id="PF12813">
    <property type="entry name" value="XPG_I_2"/>
    <property type="match status" value="1"/>
</dbReference>
<evidence type="ECO:0000256" key="2">
    <source>
        <dbReference type="SAM" id="MobiDB-lite"/>
    </source>
</evidence>
<evidence type="ECO:0000256" key="1">
    <source>
        <dbReference type="ARBA" id="ARBA00007398"/>
    </source>
</evidence>
<accession>A0A178ZL96</accession>
<keyword evidence="5" id="KW-1185">Reference proteome</keyword>
<evidence type="ECO:0000313" key="5">
    <source>
        <dbReference type="Proteomes" id="UP000078343"/>
    </source>
</evidence>
<sequence>MGIPRLSQDLSPYADHVVLGTSPQASLPPEAIGIKHLIIDGPSLVYWVYNKLVAYQRLSSPKGATLPPTYLEINRTLHHVLDDFQSNGVDIQHIFFDGGLPASKRDIRLERMEKLRQQLETYRKLYPELPPIAALPDLQDLEKILWDTPVLSTRMSTLPAPPFMVASAIESLGTTEWKGCVHVVPGEADTFCALAAQQSVPVVAILTNDSDLAVHDLGSNGRTVLLHSIEYKQKRPHQESYISALSLDPKLIAARLQIPSLLGFGFERFLDPGASFTIIKQRAKDSSRLETLQAEYMAFAEPFIPTLPLKAHSFSNLGNIDPRTAEIVSNLEGPPHIYLAPLLEDPQRDSSWSYGAKIRRFAYSLLLKTAPAKGQIRPPHVVECARKGQRITSVTVICLQLPEIIEQAADLLQLLDAYITPSKQSPPTDGSVLLGWYSLAVHLLHQEKSRLDKIPPTSQQISRLLGLAPTSEFTLYTPMRVTWDDIHIFANIQAVLYSLRILAQLIEYIVSHPSDLADSATTHELDQQDDFSRLTRNIYTRLSTSPPIEALFVDIPHVRAQLGKLGFEEQSSAIMRLNRLLDPNFGRDQPGEHDRGDAATTQGRGTTDGEWIVTTSKNKGQRKRKRQGNAGTARDTNGFGLLSEEPG</sequence>
<dbReference type="STRING" id="1367422.A0A178ZL96"/>
<dbReference type="InterPro" id="IPR029060">
    <property type="entry name" value="PIN-like_dom_sf"/>
</dbReference>
<dbReference type="GeneID" id="30009734"/>
<dbReference type="InterPro" id="IPR039436">
    <property type="entry name" value="Asteroid_dom"/>
</dbReference>
<dbReference type="OrthoDB" id="5297549at2759"/>
<dbReference type="EMBL" id="LVYI01000004">
    <property type="protein sequence ID" value="OAP60564.1"/>
    <property type="molecule type" value="Genomic_DNA"/>
</dbReference>
<dbReference type="PANTHER" id="PTHR15665:SF1">
    <property type="entry name" value="PROTEIN ASTEROID HOMOLOG 1"/>
    <property type="match status" value="1"/>
</dbReference>
<proteinExistence type="inferred from homology"/>
<name>A0A178ZL96_9EURO</name>
<reference evidence="4 5" key="1">
    <citation type="submission" date="2016-04" db="EMBL/GenBank/DDBJ databases">
        <title>Draft genome of Fonsecaea erecta CBS 125763.</title>
        <authorList>
            <person name="Weiss V.A."/>
            <person name="Vicente V.A."/>
            <person name="Raittz R.T."/>
            <person name="Moreno L.F."/>
            <person name="De Souza E.M."/>
            <person name="Pedrosa F.O."/>
            <person name="Steffens M.B."/>
            <person name="Faoro H."/>
            <person name="Tadra-Sfeir M.Z."/>
            <person name="Najafzadeh M.J."/>
            <person name="Felipe M.S."/>
            <person name="Teixeira M."/>
            <person name="Sun J."/>
            <person name="Xi L."/>
            <person name="Gomes R."/>
            <person name="De Azevedo C.M."/>
            <person name="Salgado C.G."/>
            <person name="Da Silva M.B."/>
            <person name="Nascimento M.F."/>
            <person name="Queiroz-Telles F."/>
            <person name="Attili D.S."/>
            <person name="Gorbushina A."/>
        </authorList>
    </citation>
    <scope>NUCLEOTIDE SEQUENCE [LARGE SCALE GENOMIC DNA]</scope>
    <source>
        <strain evidence="4 5">CBS 125763</strain>
    </source>
</reference>
<dbReference type="PANTHER" id="PTHR15665">
    <property type="entry name" value="ASTEROID PROTEIN"/>
    <property type="match status" value="1"/>
</dbReference>
<evidence type="ECO:0000313" key="4">
    <source>
        <dbReference type="EMBL" id="OAP60564.1"/>
    </source>
</evidence>
<comment type="similarity">
    <text evidence="1">Belongs to the asteroid family.</text>
</comment>
<gene>
    <name evidence="4" type="ORF">AYL99_05566</name>
</gene>
<dbReference type="Gene3D" id="3.40.50.1010">
    <property type="entry name" value="5'-nuclease"/>
    <property type="match status" value="1"/>
</dbReference>
<dbReference type="AlphaFoldDB" id="A0A178ZL96"/>
<organism evidence="4 5">
    <name type="scientific">Fonsecaea erecta</name>
    <dbReference type="NCBI Taxonomy" id="1367422"/>
    <lineage>
        <taxon>Eukaryota</taxon>
        <taxon>Fungi</taxon>
        <taxon>Dikarya</taxon>
        <taxon>Ascomycota</taxon>
        <taxon>Pezizomycotina</taxon>
        <taxon>Eurotiomycetes</taxon>
        <taxon>Chaetothyriomycetidae</taxon>
        <taxon>Chaetothyriales</taxon>
        <taxon>Herpotrichiellaceae</taxon>
        <taxon>Fonsecaea</taxon>
    </lineage>
</organism>
<dbReference type="CDD" id="cd18675">
    <property type="entry name" value="PIN_SpAst1-like"/>
    <property type="match status" value="1"/>
</dbReference>
<protein>
    <recommendedName>
        <fullName evidence="3">Asteroid domain-containing protein</fullName>
    </recommendedName>
</protein>
<feature type="region of interest" description="Disordered" evidence="2">
    <location>
        <begin position="584"/>
        <end position="647"/>
    </location>
</feature>
<dbReference type="InterPro" id="IPR026832">
    <property type="entry name" value="Asteroid"/>
</dbReference>